<gene>
    <name evidence="2" type="ORF">ABZ508_30955</name>
</gene>
<comment type="caution">
    <text evidence="2">The sequence shown here is derived from an EMBL/GenBank/DDBJ whole genome shotgun (WGS) entry which is preliminary data.</text>
</comment>
<evidence type="ECO:0000313" key="2">
    <source>
        <dbReference type="EMBL" id="MEU0711790.1"/>
    </source>
</evidence>
<feature type="region of interest" description="Disordered" evidence="1">
    <location>
        <begin position="119"/>
        <end position="146"/>
    </location>
</feature>
<dbReference type="EMBL" id="JBEXZR010000041">
    <property type="protein sequence ID" value="MEU0711790.1"/>
    <property type="molecule type" value="Genomic_DNA"/>
</dbReference>
<dbReference type="RefSeq" id="WP_359652580.1">
    <property type="nucleotide sequence ID" value="NZ_JBEXZO010000013.1"/>
</dbReference>
<evidence type="ECO:0000256" key="1">
    <source>
        <dbReference type="SAM" id="MobiDB-lite"/>
    </source>
</evidence>
<name>A0ABV2WEK3_9ACTN</name>
<organism evidence="2 3">
    <name type="scientific">Streptomyces lavendulocolor</name>
    <dbReference type="NCBI Taxonomy" id="67316"/>
    <lineage>
        <taxon>Bacteria</taxon>
        <taxon>Bacillati</taxon>
        <taxon>Actinomycetota</taxon>
        <taxon>Actinomycetes</taxon>
        <taxon>Kitasatosporales</taxon>
        <taxon>Streptomycetaceae</taxon>
        <taxon>Streptomyces</taxon>
    </lineage>
</organism>
<sequence length="146" mass="16080">MAGDLERGVGALKKFQSRIDTLLTELEGGAGGSSQVALERVTRRSLGVGLPFDEADGFYTQYNRVHSALVQLSKSLGDQIELLRIAVHAADVGYDNVEEEERYRFHQIQARLKKEWDAAAEREKASQGKTTQPERQDATSGTTDLG</sequence>
<dbReference type="Proteomes" id="UP001550378">
    <property type="component" value="Unassembled WGS sequence"/>
</dbReference>
<reference evidence="2 3" key="1">
    <citation type="submission" date="2024-06" db="EMBL/GenBank/DDBJ databases">
        <title>The Natural Products Discovery Center: Release of the First 8490 Sequenced Strains for Exploring Actinobacteria Biosynthetic Diversity.</title>
        <authorList>
            <person name="Kalkreuter E."/>
            <person name="Kautsar S.A."/>
            <person name="Yang D."/>
            <person name="Bader C.D."/>
            <person name="Teijaro C.N."/>
            <person name="Fluegel L."/>
            <person name="Davis C.M."/>
            <person name="Simpson J.R."/>
            <person name="Lauterbach L."/>
            <person name="Steele A.D."/>
            <person name="Gui C."/>
            <person name="Meng S."/>
            <person name="Li G."/>
            <person name="Viehrig K."/>
            <person name="Ye F."/>
            <person name="Su P."/>
            <person name="Kiefer A.F."/>
            <person name="Nichols A."/>
            <person name="Cepeda A.J."/>
            <person name="Yan W."/>
            <person name="Fan B."/>
            <person name="Jiang Y."/>
            <person name="Adhikari A."/>
            <person name="Zheng C.-J."/>
            <person name="Schuster L."/>
            <person name="Cowan T.M."/>
            <person name="Smanski M.J."/>
            <person name="Chevrette M.G."/>
            <person name="De Carvalho L.P.S."/>
            <person name="Shen B."/>
        </authorList>
    </citation>
    <scope>NUCLEOTIDE SEQUENCE [LARGE SCALE GENOMIC DNA]</scope>
    <source>
        <strain evidence="2 3">NPDC006337</strain>
    </source>
</reference>
<accession>A0ABV2WEK3</accession>
<protein>
    <submittedName>
        <fullName evidence="2">Uncharacterized protein</fullName>
    </submittedName>
</protein>
<feature type="compositionally biased region" description="Basic and acidic residues" evidence="1">
    <location>
        <begin position="119"/>
        <end position="137"/>
    </location>
</feature>
<evidence type="ECO:0000313" key="3">
    <source>
        <dbReference type="Proteomes" id="UP001550378"/>
    </source>
</evidence>
<proteinExistence type="predicted"/>
<keyword evidence="3" id="KW-1185">Reference proteome</keyword>